<dbReference type="EMBL" id="BQNB010015016">
    <property type="protein sequence ID" value="GJT35050.1"/>
    <property type="molecule type" value="Genomic_DNA"/>
</dbReference>
<organism evidence="3 4">
    <name type="scientific">Tanacetum coccineum</name>
    <dbReference type="NCBI Taxonomy" id="301880"/>
    <lineage>
        <taxon>Eukaryota</taxon>
        <taxon>Viridiplantae</taxon>
        <taxon>Streptophyta</taxon>
        <taxon>Embryophyta</taxon>
        <taxon>Tracheophyta</taxon>
        <taxon>Spermatophyta</taxon>
        <taxon>Magnoliopsida</taxon>
        <taxon>eudicotyledons</taxon>
        <taxon>Gunneridae</taxon>
        <taxon>Pentapetalae</taxon>
        <taxon>asterids</taxon>
        <taxon>campanulids</taxon>
        <taxon>Asterales</taxon>
        <taxon>Asteraceae</taxon>
        <taxon>Asteroideae</taxon>
        <taxon>Anthemideae</taxon>
        <taxon>Anthemidinae</taxon>
        <taxon>Tanacetum</taxon>
    </lineage>
</organism>
<sequence length="529" mass="60437">MPSHIKTYDGSKDPEDHLKIFQAAAKTKRYVMPTWCHMFNSTLMGNAIVWFDDLLPESIDSYDDLKKAFLENYLQQKKCIKDPIEIHNIKQREGESTEDFVKRYKLESRDVKGAPECMRIYGFVHGITNPELIKRLHDKIPKTDDEMMRVTISFLWGEVAASNHKRKKTFPPWKQHEGSQKQNFKKGGFRNQQRSERKQDRFSLLIKTPKEIFALEKGKFKAPPPMTTLVEKQNHTKFCEFHSEVGHNIDECMHLKKQIEEMLKAGKLSHLIKELKQNNGKEHAKVVKKGETSEKEKALAILMVQPWERVARQRITQSFSLNLKILFPPLGEDEGTEGPMIIEAEIGGHYVYRVGEIIWPIGQIQLLVKIGDEEHSTAAWMNFMVVRSSSPYNGIIGRLGVRKLQAVPSTTHGMLKIPMEGGVITLKSSKLVPLECAMVSGTEETSSATKPIIKERVKIAINPEYPEQTVMIGSTLTEEGHNKLCGLLQRNLDIFAWKPADMTGVPRHIAEHRLNIQEGCSPVRQKKRG</sequence>
<dbReference type="GO" id="GO:0003964">
    <property type="term" value="F:RNA-directed DNA polymerase activity"/>
    <property type="evidence" value="ECO:0007669"/>
    <property type="project" value="UniProtKB-KW"/>
</dbReference>
<dbReference type="Proteomes" id="UP001151760">
    <property type="component" value="Unassembled WGS sequence"/>
</dbReference>
<reference evidence="3" key="1">
    <citation type="journal article" date="2022" name="Int. J. Mol. Sci.">
        <title>Draft Genome of Tanacetum Coccineum: Genomic Comparison of Closely Related Tanacetum-Family Plants.</title>
        <authorList>
            <person name="Yamashiro T."/>
            <person name="Shiraishi A."/>
            <person name="Nakayama K."/>
            <person name="Satake H."/>
        </authorList>
    </citation>
    <scope>NUCLEOTIDE SEQUENCE</scope>
</reference>
<dbReference type="PANTHER" id="PTHR33223">
    <property type="entry name" value="CCHC-TYPE DOMAIN-CONTAINING PROTEIN"/>
    <property type="match status" value="1"/>
</dbReference>
<feature type="domain" description="Retrotransposon gag" evidence="2">
    <location>
        <begin position="38"/>
        <end position="127"/>
    </location>
</feature>
<gene>
    <name evidence="3" type="ORF">Tco_0925469</name>
</gene>
<keyword evidence="3" id="KW-0808">Transferase</keyword>
<feature type="region of interest" description="Disordered" evidence="1">
    <location>
        <begin position="166"/>
        <end position="199"/>
    </location>
</feature>
<reference evidence="3" key="2">
    <citation type="submission" date="2022-01" db="EMBL/GenBank/DDBJ databases">
        <authorList>
            <person name="Yamashiro T."/>
            <person name="Shiraishi A."/>
            <person name="Satake H."/>
            <person name="Nakayama K."/>
        </authorList>
    </citation>
    <scope>NUCLEOTIDE SEQUENCE</scope>
</reference>
<accession>A0ABQ5D854</accession>
<evidence type="ECO:0000313" key="4">
    <source>
        <dbReference type="Proteomes" id="UP001151760"/>
    </source>
</evidence>
<protein>
    <submittedName>
        <fullName evidence="3">Reverse transcriptase domain-containing protein</fullName>
    </submittedName>
</protein>
<comment type="caution">
    <text evidence="3">The sequence shown here is derived from an EMBL/GenBank/DDBJ whole genome shotgun (WGS) entry which is preliminary data.</text>
</comment>
<dbReference type="InterPro" id="IPR005162">
    <property type="entry name" value="Retrotrans_gag_dom"/>
</dbReference>
<name>A0ABQ5D854_9ASTR</name>
<proteinExistence type="predicted"/>
<evidence type="ECO:0000259" key="2">
    <source>
        <dbReference type="Pfam" id="PF03732"/>
    </source>
</evidence>
<evidence type="ECO:0000256" key="1">
    <source>
        <dbReference type="SAM" id="MobiDB-lite"/>
    </source>
</evidence>
<keyword evidence="4" id="KW-1185">Reference proteome</keyword>
<evidence type="ECO:0000313" key="3">
    <source>
        <dbReference type="EMBL" id="GJT35050.1"/>
    </source>
</evidence>
<dbReference type="PANTHER" id="PTHR33223:SF11">
    <property type="entry name" value="ELEMENT PROTEIN, PUTATIVE-RELATED"/>
    <property type="match status" value="1"/>
</dbReference>
<keyword evidence="3" id="KW-0695">RNA-directed DNA polymerase</keyword>
<keyword evidence="3" id="KW-0548">Nucleotidyltransferase</keyword>
<dbReference type="Pfam" id="PF03732">
    <property type="entry name" value="Retrotrans_gag"/>
    <property type="match status" value="1"/>
</dbReference>